<dbReference type="Proteomes" id="UP000681722">
    <property type="component" value="Unassembled WGS sequence"/>
</dbReference>
<sequence length="419" mass="46979">MSKTTSPNSRGVIHSKEAVTAAEKLSSLFYLFGAPRILQSDNGKEFVARVIKVKIKKNCTGRTSRILWSVSLFFGGIKKSMAWPCHYKRTTKTSIGGHTSVECGNQTLELALGKWMQQNNTKAWSKGLSPAIYALNTSYAESTKETPYEVVFGQQPRCDLERWRILANSGIEDEEDLSADFAEQLHEPQPMIDVEPVDTEYITHNPTVTDTAATIPLDETQTVPMNLSETSNEVIDVPPACLNPTNRHKRVRDEAEENYLKTIEKREKLYDAATQRSAYVIGDLVGLKIDRVDRTNVTAKILPCKIMSIQISSNDTNMYRLCTKTCILSTSYQIQDLSDLTKCNFNDLRTVDPSTLPTKTFIQACQEYMCISSGVDISAEACHCKGQCATKHCLCKAQKVKCECDASSDLRPYNIERFY</sequence>
<evidence type="ECO:0000313" key="2">
    <source>
        <dbReference type="EMBL" id="CAF1201430.1"/>
    </source>
</evidence>
<dbReference type="InterPro" id="IPR012337">
    <property type="entry name" value="RNaseH-like_sf"/>
</dbReference>
<evidence type="ECO:0000313" key="3">
    <source>
        <dbReference type="EMBL" id="CAF3965899.1"/>
    </source>
</evidence>
<gene>
    <name evidence="2" type="ORF">GPM918_LOCUS23741</name>
    <name evidence="3" type="ORF">SRO942_LOCUS23740</name>
</gene>
<organism evidence="2 4">
    <name type="scientific">Didymodactylos carnosus</name>
    <dbReference type="NCBI Taxonomy" id="1234261"/>
    <lineage>
        <taxon>Eukaryota</taxon>
        <taxon>Metazoa</taxon>
        <taxon>Spiralia</taxon>
        <taxon>Gnathifera</taxon>
        <taxon>Rotifera</taxon>
        <taxon>Eurotatoria</taxon>
        <taxon>Bdelloidea</taxon>
        <taxon>Philodinida</taxon>
        <taxon>Philodinidae</taxon>
        <taxon>Didymodactylos</taxon>
    </lineage>
</organism>
<dbReference type="GO" id="GO:0015074">
    <property type="term" value="P:DNA integration"/>
    <property type="evidence" value="ECO:0007669"/>
    <property type="project" value="InterPro"/>
</dbReference>
<comment type="caution">
    <text evidence="2">The sequence shown here is derived from an EMBL/GenBank/DDBJ whole genome shotgun (WGS) entry which is preliminary data.</text>
</comment>
<dbReference type="InterPro" id="IPR036397">
    <property type="entry name" value="RNaseH_sf"/>
</dbReference>
<dbReference type="GO" id="GO:0003676">
    <property type="term" value="F:nucleic acid binding"/>
    <property type="evidence" value="ECO:0007669"/>
    <property type="project" value="InterPro"/>
</dbReference>
<name>A0A814WHS6_9BILA</name>
<keyword evidence="4" id="KW-1185">Reference proteome</keyword>
<dbReference type="AlphaFoldDB" id="A0A814WHS6"/>
<feature type="domain" description="Integrase catalytic" evidence="1">
    <location>
        <begin position="1"/>
        <end position="155"/>
    </location>
</feature>
<dbReference type="Proteomes" id="UP000663829">
    <property type="component" value="Unassembled WGS sequence"/>
</dbReference>
<evidence type="ECO:0000259" key="1">
    <source>
        <dbReference type="PROSITE" id="PS50994"/>
    </source>
</evidence>
<accession>A0A814WHS6</accession>
<proteinExistence type="predicted"/>
<dbReference type="Gene3D" id="3.30.420.10">
    <property type="entry name" value="Ribonuclease H-like superfamily/Ribonuclease H"/>
    <property type="match status" value="1"/>
</dbReference>
<evidence type="ECO:0000313" key="4">
    <source>
        <dbReference type="Proteomes" id="UP000663829"/>
    </source>
</evidence>
<dbReference type="InterPro" id="IPR001584">
    <property type="entry name" value="Integrase_cat-core"/>
</dbReference>
<dbReference type="OrthoDB" id="2499658at2759"/>
<reference evidence="2" key="1">
    <citation type="submission" date="2021-02" db="EMBL/GenBank/DDBJ databases">
        <authorList>
            <person name="Nowell W R."/>
        </authorList>
    </citation>
    <scope>NUCLEOTIDE SEQUENCE</scope>
</reference>
<dbReference type="PROSITE" id="PS50994">
    <property type="entry name" value="INTEGRASE"/>
    <property type="match status" value="1"/>
</dbReference>
<protein>
    <recommendedName>
        <fullName evidence="1">Integrase catalytic domain-containing protein</fullName>
    </recommendedName>
</protein>
<dbReference type="SUPFAM" id="SSF53098">
    <property type="entry name" value="Ribonuclease H-like"/>
    <property type="match status" value="1"/>
</dbReference>
<dbReference type="EMBL" id="CAJOBC010008593">
    <property type="protein sequence ID" value="CAF3965899.1"/>
    <property type="molecule type" value="Genomic_DNA"/>
</dbReference>
<dbReference type="EMBL" id="CAJNOQ010008592">
    <property type="protein sequence ID" value="CAF1201430.1"/>
    <property type="molecule type" value="Genomic_DNA"/>
</dbReference>